<reference evidence="1 2" key="1">
    <citation type="submission" date="2018-06" db="EMBL/GenBank/DDBJ databases">
        <authorList>
            <consortium name="Pathogen Informatics"/>
            <person name="Doyle S."/>
        </authorList>
    </citation>
    <scope>NUCLEOTIDE SEQUENCE [LARGE SCALE GENOMIC DNA]</scope>
    <source>
        <strain evidence="1 2">NCTC12722</strain>
    </source>
</reference>
<gene>
    <name evidence="1" type="ORF">NCTC12722_01421</name>
</gene>
<dbReference type="AlphaFoldDB" id="A0A380W5K4"/>
<organism evidence="1 2">
    <name type="scientific">Afipia felis</name>
    <name type="common">Cat scratch disease bacillus</name>
    <dbReference type="NCBI Taxonomy" id="1035"/>
    <lineage>
        <taxon>Bacteria</taxon>
        <taxon>Pseudomonadati</taxon>
        <taxon>Pseudomonadota</taxon>
        <taxon>Alphaproteobacteria</taxon>
        <taxon>Hyphomicrobiales</taxon>
        <taxon>Nitrobacteraceae</taxon>
        <taxon>Afipia</taxon>
    </lineage>
</organism>
<evidence type="ECO:0000313" key="2">
    <source>
        <dbReference type="Proteomes" id="UP000254343"/>
    </source>
</evidence>
<proteinExistence type="predicted"/>
<name>A0A380W5K4_AFIFE</name>
<accession>A0A380W5K4</accession>
<dbReference type="EMBL" id="UIGB01000001">
    <property type="protein sequence ID" value="SUU84234.1"/>
    <property type="molecule type" value="Genomic_DNA"/>
</dbReference>
<sequence>MSVVTKYGTGYKDPTAVKTIEAIFAEATEKSINSQLSVANGDSATSTYYVGKVPSSALISPRSQVFGPAVASLTDFSLGFAGAPKALMSSVDIHVGGAFPAASAVSVANYTKRAWQLAGLSSDPGGTLDIFATLGADAAGAATIHAEILFKK</sequence>
<dbReference type="Proteomes" id="UP000254343">
    <property type="component" value="Unassembled WGS sequence"/>
</dbReference>
<evidence type="ECO:0000313" key="1">
    <source>
        <dbReference type="EMBL" id="SUU84234.1"/>
    </source>
</evidence>
<dbReference type="RefSeq" id="WP_002719083.1">
    <property type="nucleotide sequence ID" value="NZ_UFSI01000001.1"/>
</dbReference>
<protein>
    <submittedName>
        <fullName evidence="1">Uncharacterized protein</fullName>
    </submittedName>
</protein>
<dbReference type="OrthoDB" id="8455800at2"/>